<accession>A0A212KAI4</accession>
<evidence type="ECO:0000256" key="2">
    <source>
        <dbReference type="ARBA" id="ARBA00008335"/>
    </source>
</evidence>
<gene>
    <name evidence="8" type="ORF">KL86APRO_12431</name>
</gene>
<dbReference type="PANTHER" id="PTHR12778:SF10">
    <property type="entry name" value="MAJOR FACILITATOR SUPERFAMILY DOMAIN-CONTAINING PROTEIN 3"/>
    <property type="match status" value="1"/>
</dbReference>
<evidence type="ECO:0000256" key="3">
    <source>
        <dbReference type="ARBA" id="ARBA00022448"/>
    </source>
</evidence>
<sequence length="440" mass="45574">MPEAERESRIGAALAVYRDSRLLSVVVLGIASGLPAPLLAVNVSIWLRDAGLGRAAVAAFGAVAAPYAVNFLWAPVFDRVPPPFGAARLGQRRGWLLLLLLALAAAILALAVQDPLNGLSRMAAAAVATAIVSASLDVVVDAYRIEVLDAPRMGAGSAAAILGWHLGGTVLGGAGGLLLAARFGWPAAYAALAAALCVPLLALFAMREPTVPPRRRSAAHGWRARLAEAVVEPLRLLAARPLWGEILAFIVLFKLGDAMLGRMSGVFYREMGFDYATIAEVSKIYGIGATLAGGLAGGALLRAIGLGRGLFLAGVLMAATNLLFAGLAADPGRPWFVAAVVGDGLTSGFGVVAFVAFLSRLCDSGHAATQYALLASIGNLARILMAGSAGWMVDRLDGDWGRFFGSTALLAVPGLMILAHMLRSSRIGDGVFSRTNRTTS</sequence>
<feature type="transmembrane region" description="Helical" evidence="7">
    <location>
        <begin position="371"/>
        <end position="391"/>
    </location>
</feature>
<feature type="transmembrane region" description="Helical" evidence="7">
    <location>
        <begin position="335"/>
        <end position="359"/>
    </location>
</feature>
<dbReference type="GO" id="GO:0016020">
    <property type="term" value="C:membrane"/>
    <property type="evidence" value="ECO:0007669"/>
    <property type="project" value="UniProtKB-SubCell"/>
</dbReference>
<dbReference type="InterPro" id="IPR004752">
    <property type="entry name" value="AmpG_permease/AT-1"/>
</dbReference>
<protein>
    <submittedName>
        <fullName evidence="8">Major facilitator superfamily MFS_1</fullName>
    </submittedName>
</protein>
<proteinExistence type="inferred from homology"/>
<evidence type="ECO:0000313" key="8">
    <source>
        <dbReference type="EMBL" id="SBW08662.1"/>
    </source>
</evidence>
<dbReference type="InterPro" id="IPR036259">
    <property type="entry name" value="MFS_trans_sf"/>
</dbReference>
<dbReference type="GO" id="GO:0022857">
    <property type="term" value="F:transmembrane transporter activity"/>
    <property type="evidence" value="ECO:0007669"/>
    <property type="project" value="InterPro"/>
</dbReference>
<dbReference type="InterPro" id="IPR011701">
    <property type="entry name" value="MFS"/>
</dbReference>
<comment type="similarity">
    <text evidence="2">Belongs to the major facilitator superfamily.</text>
</comment>
<evidence type="ECO:0000256" key="4">
    <source>
        <dbReference type="ARBA" id="ARBA00022692"/>
    </source>
</evidence>
<keyword evidence="4 7" id="KW-0812">Transmembrane</keyword>
<feature type="transmembrane region" description="Helical" evidence="7">
    <location>
        <begin position="118"/>
        <end position="140"/>
    </location>
</feature>
<evidence type="ECO:0000256" key="7">
    <source>
        <dbReference type="SAM" id="Phobius"/>
    </source>
</evidence>
<dbReference type="Gene3D" id="1.20.1250.20">
    <property type="entry name" value="MFS general substrate transporter like domains"/>
    <property type="match status" value="1"/>
</dbReference>
<dbReference type="AlphaFoldDB" id="A0A212KAI4"/>
<keyword evidence="6 7" id="KW-0472">Membrane</keyword>
<evidence type="ECO:0000256" key="5">
    <source>
        <dbReference type="ARBA" id="ARBA00022989"/>
    </source>
</evidence>
<feature type="transmembrane region" description="Helical" evidence="7">
    <location>
        <begin position="94"/>
        <end position="112"/>
    </location>
</feature>
<dbReference type="Pfam" id="PF07690">
    <property type="entry name" value="MFS_1"/>
    <property type="match status" value="1"/>
</dbReference>
<keyword evidence="3" id="KW-0813">Transport</keyword>
<keyword evidence="5 7" id="KW-1133">Transmembrane helix</keyword>
<comment type="subcellular location">
    <subcellularLocation>
        <location evidence="1">Membrane</location>
        <topology evidence="1">Multi-pass membrane protein</topology>
    </subcellularLocation>
</comment>
<feature type="transmembrane region" description="Helical" evidence="7">
    <location>
        <begin position="187"/>
        <end position="206"/>
    </location>
</feature>
<dbReference type="EMBL" id="FLUO01000001">
    <property type="protein sequence ID" value="SBW08662.1"/>
    <property type="molecule type" value="Genomic_DNA"/>
</dbReference>
<evidence type="ECO:0000256" key="1">
    <source>
        <dbReference type="ARBA" id="ARBA00004141"/>
    </source>
</evidence>
<feature type="transmembrane region" description="Helical" evidence="7">
    <location>
        <begin position="310"/>
        <end position="329"/>
    </location>
</feature>
<feature type="transmembrane region" description="Helical" evidence="7">
    <location>
        <begin position="52"/>
        <end position="73"/>
    </location>
</feature>
<feature type="transmembrane region" description="Helical" evidence="7">
    <location>
        <begin position="161"/>
        <end position="181"/>
    </location>
</feature>
<feature type="transmembrane region" description="Helical" evidence="7">
    <location>
        <begin position="242"/>
        <end position="264"/>
    </location>
</feature>
<organism evidence="8">
    <name type="scientific">uncultured Alphaproteobacteria bacterium</name>
    <dbReference type="NCBI Taxonomy" id="91750"/>
    <lineage>
        <taxon>Bacteria</taxon>
        <taxon>Pseudomonadati</taxon>
        <taxon>Pseudomonadota</taxon>
        <taxon>Alphaproteobacteria</taxon>
        <taxon>environmental samples</taxon>
    </lineage>
</organism>
<dbReference type="PANTHER" id="PTHR12778">
    <property type="entry name" value="SOLUTE CARRIER FAMILY 33 ACETYL-COA TRANSPORTER -RELATED"/>
    <property type="match status" value="1"/>
</dbReference>
<feature type="transmembrane region" description="Helical" evidence="7">
    <location>
        <begin position="21"/>
        <end position="46"/>
    </location>
</feature>
<feature type="transmembrane region" description="Helical" evidence="7">
    <location>
        <begin position="403"/>
        <end position="422"/>
    </location>
</feature>
<dbReference type="NCBIfam" id="TIGR00901">
    <property type="entry name" value="2A0125"/>
    <property type="match status" value="1"/>
</dbReference>
<feature type="transmembrane region" description="Helical" evidence="7">
    <location>
        <begin position="284"/>
        <end position="303"/>
    </location>
</feature>
<reference evidence="8" key="1">
    <citation type="submission" date="2016-04" db="EMBL/GenBank/DDBJ databases">
        <authorList>
            <person name="Evans L.H."/>
            <person name="Alamgir A."/>
            <person name="Owens N."/>
            <person name="Weber N.D."/>
            <person name="Virtaneva K."/>
            <person name="Barbian K."/>
            <person name="Babar A."/>
            <person name="Rosenke K."/>
        </authorList>
    </citation>
    <scope>NUCLEOTIDE SEQUENCE</scope>
    <source>
        <strain evidence="8">86</strain>
    </source>
</reference>
<name>A0A212KAI4_9PROT</name>
<evidence type="ECO:0000256" key="6">
    <source>
        <dbReference type="ARBA" id="ARBA00023136"/>
    </source>
</evidence>
<dbReference type="SUPFAM" id="SSF103473">
    <property type="entry name" value="MFS general substrate transporter"/>
    <property type="match status" value="1"/>
</dbReference>